<dbReference type="Proteomes" id="UP001214441">
    <property type="component" value="Unassembled WGS sequence"/>
</dbReference>
<reference evidence="1 2" key="1">
    <citation type="submission" date="2023-05" db="EMBL/GenBank/DDBJ databases">
        <title>Streptantibioticus silvisoli sp. nov., acidotolerant actinomycetes 1 from pine litter.</title>
        <authorList>
            <person name="Swiecimska M."/>
            <person name="Golinska P."/>
            <person name="Sangal V."/>
            <person name="Wachnowicz B."/>
            <person name="Goodfellow M."/>
        </authorList>
    </citation>
    <scope>NUCLEOTIDE SEQUENCE [LARGE SCALE GENOMIC DNA]</scope>
    <source>
        <strain evidence="1 2">DSM 42109</strain>
    </source>
</reference>
<gene>
    <name evidence="1" type="ORF">NMN56_004945</name>
</gene>
<evidence type="ECO:0008006" key="3">
    <source>
        <dbReference type="Google" id="ProtNLM"/>
    </source>
</evidence>
<dbReference type="EMBL" id="JANCPR020000004">
    <property type="protein sequence ID" value="MDJ1131311.1"/>
    <property type="molecule type" value="Genomic_DNA"/>
</dbReference>
<sequence>MFAASGRLDASSVAALDAVGTKYAERGKKVTLVGLNGPSAQMHDKLAGQLTGGH</sequence>
<organism evidence="1 2">
    <name type="scientific">Streptomyces iconiensis</name>
    <dbReference type="NCBI Taxonomy" id="1384038"/>
    <lineage>
        <taxon>Bacteria</taxon>
        <taxon>Bacillati</taxon>
        <taxon>Actinomycetota</taxon>
        <taxon>Actinomycetes</taxon>
        <taxon>Kitasatosporales</taxon>
        <taxon>Streptomycetaceae</taxon>
        <taxon>Streptomyces</taxon>
    </lineage>
</organism>
<evidence type="ECO:0000313" key="1">
    <source>
        <dbReference type="EMBL" id="MDJ1131311.1"/>
    </source>
</evidence>
<comment type="caution">
    <text evidence="1">The sequence shown here is derived from an EMBL/GenBank/DDBJ whole genome shotgun (WGS) entry which is preliminary data.</text>
</comment>
<proteinExistence type="predicted"/>
<evidence type="ECO:0000313" key="2">
    <source>
        <dbReference type="Proteomes" id="UP001214441"/>
    </source>
</evidence>
<name>A0ABT6ZQJ0_9ACTN</name>
<dbReference type="RefSeq" id="WP_274039139.1">
    <property type="nucleotide sequence ID" value="NZ_JANCPR020000004.1"/>
</dbReference>
<accession>A0ABT6ZQJ0</accession>
<keyword evidence="2" id="KW-1185">Reference proteome</keyword>
<dbReference type="Gene3D" id="3.30.750.24">
    <property type="entry name" value="STAS domain"/>
    <property type="match status" value="1"/>
</dbReference>
<protein>
    <recommendedName>
        <fullName evidence="3">STAS domain-containing protein</fullName>
    </recommendedName>
</protein>
<dbReference type="InterPro" id="IPR036513">
    <property type="entry name" value="STAS_dom_sf"/>
</dbReference>